<name>A0A423WGP0_9PEZI</name>
<dbReference type="InterPro" id="IPR009799">
    <property type="entry name" value="EthD_dom"/>
</dbReference>
<evidence type="ECO:0000313" key="3">
    <source>
        <dbReference type="EMBL" id="ROW02527.1"/>
    </source>
</evidence>
<sequence>MATQQPPLLKLSVLHYRNQLHDEETWTKWYTEEMLPRFIPIVHRHGIERVETYFTPSTFKQMFQADLDQMKGGSAAGWNMAPYDAATIYWFSDPQKLRNMLADPDWEGKVAKFEKDWIDLTKVDVQIGTQTTYIEDGKIVNTITKEYPA</sequence>
<comment type="caution">
    <text evidence="3">The sequence shown here is derived from an EMBL/GenBank/DDBJ whole genome shotgun (WGS) entry which is preliminary data.</text>
</comment>
<dbReference type="STRING" id="356882.A0A423WGP0"/>
<proteinExistence type="inferred from homology"/>
<organism evidence="3 4">
    <name type="scientific">Cytospora schulzeri</name>
    <dbReference type="NCBI Taxonomy" id="448051"/>
    <lineage>
        <taxon>Eukaryota</taxon>
        <taxon>Fungi</taxon>
        <taxon>Dikarya</taxon>
        <taxon>Ascomycota</taxon>
        <taxon>Pezizomycotina</taxon>
        <taxon>Sordariomycetes</taxon>
        <taxon>Sordariomycetidae</taxon>
        <taxon>Diaporthales</taxon>
        <taxon>Cytosporaceae</taxon>
        <taxon>Cytospora</taxon>
    </lineage>
</organism>
<accession>A0A423WGP0</accession>
<dbReference type="GO" id="GO:0016491">
    <property type="term" value="F:oxidoreductase activity"/>
    <property type="evidence" value="ECO:0007669"/>
    <property type="project" value="InterPro"/>
</dbReference>
<evidence type="ECO:0000259" key="2">
    <source>
        <dbReference type="Pfam" id="PF07110"/>
    </source>
</evidence>
<keyword evidence="4" id="KW-1185">Reference proteome</keyword>
<dbReference type="Proteomes" id="UP000283895">
    <property type="component" value="Unassembled WGS sequence"/>
</dbReference>
<evidence type="ECO:0000256" key="1">
    <source>
        <dbReference type="ARBA" id="ARBA00005986"/>
    </source>
</evidence>
<reference evidence="3 4" key="1">
    <citation type="submission" date="2015-09" db="EMBL/GenBank/DDBJ databases">
        <title>Host preference determinants of Valsa canker pathogens revealed by comparative genomics.</title>
        <authorList>
            <person name="Yin Z."/>
            <person name="Huang L."/>
        </authorList>
    </citation>
    <scope>NUCLEOTIDE SEQUENCE [LARGE SCALE GENOMIC DNA]</scope>
    <source>
        <strain evidence="3 4">03-1</strain>
    </source>
</reference>
<protein>
    <recommendedName>
        <fullName evidence="2">EthD domain-containing protein</fullName>
    </recommendedName>
</protein>
<dbReference type="OrthoDB" id="3183782at2759"/>
<dbReference type="SUPFAM" id="SSF54909">
    <property type="entry name" value="Dimeric alpha+beta barrel"/>
    <property type="match status" value="1"/>
</dbReference>
<dbReference type="Pfam" id="PF07110">
    <property type="entry name" value="EthD"/>
    <property type="match status" value="1"/>
</dbReference>
<dbReference type="EMBL" id="LKEA01000017">
    <property type="protein sequence ID" value="ROW02527.1"/>
    <property type="molecule type" value="Genomic_DNA"/>
</dbReference>
<feature type="domain" description="EthD" evidence="2">
    <location>
        <begin position="22"/>
        <end position="120"/>
    </location>
</feature>
<dbReference type="Gene3D" id="3.30.70.100">
    <property type="match status" value="1"/>
</dbReference>
<gene>
    <name evidence="3" type="ORF">VMCG_06052</name>
</gene>
<comment type="similarity">
    <text evidence="1">Belongs to the tpcK family.</text>
</comment>
<dbReference type="AlphaFoldDB" id="A0A423WGP0"/>
<dbReference type="InterPro" id="IPR011008">
    <property type="entry name" value="Dimeric_a/b-barrel"/>
</dbReference>
<evidence type="ECO:0000313" key="4">
    <source>
        <dbReference type="Proteomes" id="UP000283895"/>
    </source>
</evidence>